<gene>
    <name evidence="4" type="ORF">SAMN02745126_06373</name>
</gene>
<keyword evidence="2" id="KW-0012">Acyltransferase</keyword>
<dbReference type="InterPro" id="IPR000182">
    <property type="entry name" value="GNAT_dom"/>
</dbReference>
<evidence type="ECO:0000256" key="2">
    <source>
        <dbReference type="ARBA" id="ARBA00023315"/>
    </source>
</evidence>
<evidence type="ECO:0000256" key="1">
    <source>
        <dbReference type="ARBA" id="ARBA00022679"/>
    </source>
</evidence>
<dbReference type="OrthoDB" id="9794566at2"/>
<evidence type="ECO:0000259" key="3">
    <source>
        <dbReference type="PROSITE" id="PS51186"/>
    </source>
</evidence>
<dbReference type="RefSeq" id="WP_085938105.1">
    <property type="nucleotide sequence ID" value="NZ_FUWJ01000019.1"/>
</dbReference>
<dbReference type="Proteomes" id="UP000190092">
    <property type="component" value="Unassembled WGS sequence"/>
</dbReference>
<organism evidence="4 5">
    <name type="scientific">Enhydrobacter aerosaccus</name>
    <dbReference type="NCBI Taxonomy" id="225324"/>
    <lineage>
        <taxon>Bacteria</taxon>
        <taxon>Pseudomonadati</taxon>
        <taxon>Pseudomonadota</taxon>
        <taxon>Alphaproteobacteria</taxon>
        <taxon>Hyphomicrobiales</taxon>
        <taxon>Enhydrobacter</taxon>
    </lineage>
</organism>
<dbReference type="CDD" id="cd04301">
    <property type="entry name" value="NAT_SF"/>
    <property type="match status" value="1"/>
</dbReference>
<dbReference type="AlphaFoldDB" id="A0A1T4TJ87"/>
<dbReference type="STRING" id="225324.SAMN02745126_06373"/>
<dbReference type="EMBL" id="FUWJ01000019">
    <property type="protein sequence ID" value="SKA40517.1"/>
    <property type="molecule type" value="Genomic_DNA"/>
</dbReference>
<dbReference type="SUPFAM" id="SSF55729">
    <property type="entry name" value="Acyl-CoA N-acyltransferases (Nat)"/>
    <property type="match status" value="1"/>
</dbReference>
<keyword evidence="5" id="KW-1185">Reference proteome</keyword>
<dbReference type="InterPro" id="IPR016181">
    <property type="entry name" value="Acyl_CoA_acyltransferase"/>
</dbReference>
<dbReference type="GO" id="GO:0016747">
    <property type="term" value="F:acyltransferase activity, transferring groups other than amino-acyl groups"/>
    <property type="evidence" value="ECO:0007669"/>
    <property type="project" value="InterPro"/>
</dbReference>
<dbReference type="PROSITE" id="PS51186">
    <property type="entry name" value="GNAT"/>
    <property type="match status" value="1"/>
</dbReference>
<dbReference type="PANTHER" id="PTHR43877:SF2">
    <property type="entry name" value="AMINOALKYLPHOSPHONATE N-ACETYLTRANSFERASE-RELATED"/>
    <property type="match status" value="1"/>
</dbReference>
<dbReference type="Pfam" id="PF00583">
    <property type="entry name" value="Acetyltransf_1"/>
    <property type="match status" value="1"/>
</dbReference>
<protein>
    <submittedName>
        <fullName evidence="4">Acetyltransferase (GNAT) family protein</fullName>
    </submittedName>
</protein>
<name>A0A1T4TJ87_9HYPH</name>
<dbReference type="Gene3D" id="3.40.630.30">
    <property type="match status" value="1"/>
</dbReference>
<sequence>MSFSIRDIILPEERGTALSFIDGTQRYEYAIEPDRRLDDAVASEHLAQLVERVAINGGRIFIAEQNSRPVGWAVFLIEQHPLFVAEDCRTFGYIADLFVEEQARSLGIGRALIDRCEAEARHLGLRQLMIGVLANNVRAADIYARAGYAPYSLELRKFL</sequence>
<feature type="domain" description="N-acetyltransferase" evidence="3">
    <location>
        <begin position="21"/>
        <end position="159"/>
    </location>
</feature>
<accession>A0A1T4TJ87</accession>
<evidence type="ECO:0000313" key="4">
    <source>
        <dbReference type="EMBL" id="SKA40517.1"/>
    </source>
</evidence>
<reference evidence="5" key="1">
    <citation type="submission" date="2017-02" db="EMBL/GenBank/DDBJ databases">
        <authorList>
            <person name="Varghese N."/>
            <person name="Submissions S."/>
        </authorList>
    </citation>
    <scope>NUCLEOTIDE SEQUENCE [LARGE SCALE GENOMIC DNA]</scope>
    <source>
        <strain evidence="5">ATCC 27094</strain>
    </source>
</reference>
<proteinExistence type="predicted"/>
<dbReference type="PANTHER" id="PTHR43877">
    <property type="entry name" value="AMINOALKYLPHOSPHONATE N-ACETYLTRANSFERASE-RELATED-RELATED"/>
    <property type="match status" value="1"/>
</dbReference>
<keyword evidence="1 4" id="KW-0808">Transferase</keyword>
<evidence type="ECO:0000313" key="5">
    <source>
        <dbReference type="Proteomes" id="UP000190092"/>
    </source>
</evidence>
<dbReference type="InterPro" id="IPR050832">
    <property type="entry name" value="Bact_Acetyltransf"/>
</dbReference>